<reference evidence="8" key="1">
    <citation type="submission" date="2025-05" db="UniProtKB">
        <authorList>
            <consortium name="EnsemblMetazoa"/>
        </authorList>
    </citation>
    <scope>IDENTIFICATION</scope>
</reference>
<evidence type="ECO:0000313" key="8">
    <source>
        <dbReference type="EnsemblMetazoa" id="XP_050505105.1"/>
    </source>
</evidence>
<keyword evidence="9" id="KW-1185">Reference proteome</keyword>
<proteinExistence type="predicted"/>
<dbReference type="Gene3D" id="2.170.140.10">
    <property type="entry name" value="Chitin binding domain"/>
    <property type="match status" value="3"/>
</dbReference>
<protein>
    <recommendedName>
        <fullName evidence="7">Chitin-binding type-2 domain-containing protein</fullName>
    </recommendedName>
</protein>
<evidence type="ECO:0000256" key="3">
    <source>
        <dbReference type="ARBA" id="ARBA00022737"/>
    </source>
</evidence>
<dbReference type="EnsemblMetazoa" id="XM_050649148.1">
    <property type="protein sequence ID" value="XP_050505105.1"/>
    <property type="gene ID" value="LOC114337927"/>
</dbReference>
<dbReference type="GeneID" id="114337927"/>
<dbReference type="InterPro" id="IPR036508">
    <property type="entry name" value="Chitin-bd_dom_sf"/>
</dbReference>
<feature type="chain" id="PRO_5045028459" description="Chitin-binding type-2 domain-containing protein" evidence="6">
    <location>
        <begin position="20"/>
        <end position="226"/>
    </location>
</feature>
<dbReference type="RefSeq" id="XP_050505105.1">
    <property type="nucleotide sequence ID" value="XM_050649148.1"/>
</dbReference>
<dbReference type="RefSeq" id="XP_028144311.2">
    <property type="nucleotide sequence ID" value="XM_028288510.2"/>
</dbReference>
<dbReference type="EnsemblMetazoa" id="XM_028288510.2">
    <property type="protein sequence ID" value="XP_028144311.2"/>
    <property type="gene ID" value="LOC114337927"/>
</dbReference>
<dbReference type="EnsemblMetazoa" id="XM_050649150.1">
    <property type="protein sequence ID" value="XP_050505107.1"/>
    <property type="gene ID" value="LOC114337927"/>
</dbReference>
<dbReference type="InterPro" id="IPR002557">
    <property type="entry name" value="Chitin-bd_dom"/>
</dbReference>
<accession>A0ABM5K4I8</accession>
<dbReference type="Pfam" id="PF01607">
    <property type="entry name" value="CBM_14"/>
    <property type="match status" value="3"/>
</dbReference>
<dbReference type="RefSeq" id="XP_050505107.1">
    <property type="nucleotide sequence ID" value="XM_050649150.1"/>
</dbReference>
<name>A0ABM5K4I8_DIAVI</name>
<evidence type="ECO:0000256" key="2">
    <source>
        <dbReference type="ARBA" id="ARBA00022729"/>
    </source>
</evidence>
<evidence type="ECO:0000256" key="4">
    <source>
        <dbReference type="ARBA" id="ARBA00023157"/>
    </source>
</evidence>
<keyword evidence="1" id="KW-0147">Chitin-binding</keyword>
<keyword evidence="5" id="KW-0325">Glycoprotein</keyword>
<keyword evidence="2 6" id="KW-0732">Signal</keyword>
<organism evidence="8 9">
    <name type="scientific">Diabrotica virgifera virgifera</name>
    <name type="common">western corn rootworm</name>
    <dbReference type="NCBI Taxonomy" id="50390"/>
    <lineage>
        <taxon>Eukaryota</taxon>
        <taxon>Metazoa</taxon>
        <taxon>Ecdysozoa</taxon>
        <taxon>Arthropoda</taxon>
        <taxon>Hexapoda</taxon>
        <taxon>Insecta</taxon>
        <taxon>Pterygota</taxon>
        <taxon>Neoptera</taxon>
        <taxon>Endopterygota</taxon>
        <taxon>Coleoptera</taxon>
        <taxon>Polyphaga</taxon>
        <taxon>Cucujiformia</taxon>
        <taxon>Chrysomeloidea</taxon>
        <taxon>Chrysomelidae</taxon>
        <taxon>Galerucinae</taxon>
        <taxon>Diabroticina</taxon>
        <taxon>Diabroticites</taxon>
        <taxon>Diabrotica</taxon>
    </lineage>
</organism>
<dbReference type="PANTHER" id="PTHR23301">
    <property type="entry name" value="CHITIN BINDING PERITROPHIN-A"/>
    <property type="match status" value="1"/>
</dbReference>
<evidence type="ECO:0000259" key="7">
    <source>
        <dbReference type="PROSITE" id="PS50940"/>
    </source>
</evidence>
<evidence type="ECO:0000256" key="1">
    <source>
        <dbReference type="ARBA" id="ARBA00022669"/>
    </source>
</evidence>
<dbReference type="SMART" id="SM00494">
    <property type="entry name" value="ChtBD2"/>
    <property type="match status" value="3"/>
</dbReference>
<dbReference type="SUPFAM" id="SSF57625">
    <property type="entry name" value="Invertebrate chitin-binding proteins"/>
    <property type="match status" value="3"/>
</dbReference>
<feature type="domain" description="Chitin-binding type-2" evidence="7">
    <location>
        <begin position="21"/>
        <end position="76"/>
    </location>
</feature>
<feature type="domain" description="Chitin-binding type-2" evidence="7">
    <location>
        <begin position="104"/>
        <end position="157"/>
    </location>
</feature>
<dbReference type="RefSeq" id="XP_050505106.1">
    <property type="nucleotide sequence ID" value="XM_050649149.1"/>
</dbReference>
<keyword evidence="3" id="KW-0677">Repeat</keyword>
<evidence type="ECO:0000256" key="6">
    <source>
        <dbReference type="SAM" id="SignalP"/>
    </source>
</evidence>
<dbReference type="PANTHER" id="PTHR23301:SF0">
    <property type="entry name" value="CHITIN-BINDING TYPE-2 DOMAIN-CONTAINING PROTEIN-RELATED"/>
    <property type="match status" value="1"/>
</dbReference>
<keyword evidence="4" id="KW-1015">Disulfide bond</keyword>
<evidence type="ECO:0000256" key="5">
    <source>
        <dbReference type="ARBA" id="ARBA00023180"/>
    </source>
</evidence>
<dbReference type="EnsemblMetazoa" id="XM_050649149.1">
    <property type="protein sequence ID" value="XP_050505106.1"/>
    <property type="gene ID" value="LOC114337927"/>
</dbReference>
<feature type="domain" description="Chitin-binding type-2" evidence="7">
    <location>
        <begin position="164"/>
        <end position="219"/>
    </location>
</feature>
<dbReference type="InterPro" id="IPR051940">
    <property type="entry name" value="Chitin_bind-dev_reg"/>
</dbReference>
<evidence type="ECO:0000313" key="9">
    <source>
        <dbReference type="Proteomes" id="UP001652700"/>
    </source>
</evidence>
<dbReference type="PROSITE" id="PS50940">
    <property type="entry name" value="CHIT_BIND_II"/>
    <property type="match status" value="3"/>
</dbReference>
<feature type="signal peptide" evidence="6">
    <location>
        <begin position="1"/>
        <end position="19"/>
    </location>
</feature>
<dbReference type="Proteomes" id="UP001652700">
    <property type="component" value="Unplaced"/>
</dbReference>
<sequence>MHCSSIIFVAVLFVGGTIAQDPDCEKQQYWPDVYDCTKYYECNTQGEKVEMSCPSGLYWNPLLLTCDRPENVDCSWTVGPTESTAPPTPAPTTANPTGTTIPPWLRCDVNGEYFPDTTNCQAFYECINNVKQHMICPDPLLWNVHLPGCTESSDCSQIETSTTPASCTNGDMKADVNSCHYFYICESNQWEGPIQCPVELYWSASKRGCVKIEDSDCPGHTTVGYH</sequence>